<dbReference type="GO" id="GO:0006694">
    <property type="term" value="P:steroid biosynthetic process"/>
    <property type="evidence" value="ECO:0007669"/>
    <property type="project" value="InterPro"/>
</dbReference>
<dbReference type="InterPro" id="IPR002225">
    <property type="entry name" value="3Beta_OHSteriod_DH/Estase"/>
</dbReference>
<sequence>MQEQPLGNVLVIGGCGFMGHHLVKALLDDSTVDKVSVFSRNPKKNRYPGVAYYAGDIASFDNVRTLLDIVKPRVIFHVASPDPYVDPPSHIPFQKVNVDGTSNLLACATASPSVVAFVFTSSVTLYQYDNNGEVFDADETHPVLSGPVTNKDPYPESKAVADALVIAANNPSPKESQMNGCSRSYLRTVCMRIPGIYGQGDENMTLLGLWMASWGLWIFQLGNNNALFDPIYVDNAVLGHMLAAKALLSEAGSSDEIPDKVSGEAFNITDDNPAPFWWYMHKIYRLGGYNVTPRNIWIIPTWIVMTVGWVAEMMYWIIFWGKKRPQILNRSKLEHLCKTRTFDVGKAKRVLGWKPRVGVDDAIEVSVRWGLAELAKGSGGGKVEVEDVGETLDVGTLSRKNGRINV</sequence>
<dbReference type="EMBL" id="VICG01000008">
    <property type="protein sequence ID" value="KAA8569713.1"/>
    <property type="molecule type" value="Genomic_DNA"/>
</dbReference>
<evidence type="ECO:0000313" key="6">
    <source>
        <dbReference type="Proteomes" id="UP000322873"/>
    </source>
</evidence>
<feature type="transmembrane region" description="Helical" evidence="3">
    <location>
        <begin position="297"/>
        <end position="320"/>
    </location>
</feature>
<comment type="caution">
    <text evidence="5">The sequence shown here is derived from an EMBL/GenBank/DDBJ whole genome shotgun (WGS) entry which is preliminary data.</text>
</comment>
<dbReference type="PANTHER" id="PTHR43245:SF51">
    <property type="entry name" value="SHORT CHAIN DEHYDROGENASE_REDUCTASE FAMILY 42E, MEMBER 2"/>
    <property type="match status" value="1"/>
</dbReference>
<reference evidence="5 6" key="1">
    <citation type="submission" date="2019-06" db="EMBL/GenBank/DDBJ databases">
        <title>Genome Sequence of the Brown Rot Fungal Pathogen Monilinia fructicola.</title>
        <authorList>
            <person name="De Miccolis Angelini R.M."/>
            <person name="Landi L."/>
            <person name="Abate D."/>
            <person name="Pollastro S."/>
            <person name="Romanazzi G."/>
            <person name="Faretra F."/>
        </authorList>
    </citation>
    <scope>NUCLEOTIDE SEQUENCE [LARGE SCALE GENOMIC DNA]</scope>
    <source>
        <strain evidence="5 6">Mfrc123</strain>
    </source>
</reference>
<evidence type="ECO:0000256" key="3">
    <source>
        <dbReference type="SAM" id="Phobius"/>
    </source>
</evidence>
<keyword evidence="6" id="KW-1185">Reference proteome</keyword>
<dbReference type="InterPro" id="IPR036291">
    <property type="entry name" value="NAD(P)-bd_dom_sf"/>
</dbReference>
<dbReference type="PANTHER" id="PTHR43245">
    <property type="entry name" value="BIFUNCTIONAL POLYMYXIN RESISTANCE PROTEIN ARNA"/>
    <property type="match status" value="1"/>
</dbReference>
<keyword evidence="3" id="KW-0812">Transmembrane</keyword>
<dbReference type="GO" id="GO:0016616">
    <property type="term" value="F:oxidoreductase activity, acting on the CH-OH group of donors, NAD or NADP as acceptor"/>
    <property type="evidence" value="ECO:0007669"/>
    <property type="project" value="InterPro"/>
</dbReference>
<evidence type="ECO:0000313" key="5">
    <source>
        <dbReference type="EMBL" id="KAA8569713.1"/>
    </source>
</evidence>
<keyword evidence="2" id="KW-0560">Oxidoreductase</keyword>
<keyword evidence="3" id="KW-1133">Transmembrane helix</keyword>
<feature type="domain" description="3-beta hydroxysteroid dehydrogenase/isomerase" evidence="4">
    <location>
        <begin position="10"/>
        <end position="290"/>
    </location>
</feature>
<protein>
    <recommendedName>
        <fullName evidence="4">3-beta hydroxysteroid dehydrogenase/isomerase domain-containing protein</fullName>
    </recommendedName>
</protein>
<evidence type="ECO:0000259" key="4">
    <source>
        <dbReference type="Pfam" id="PF01073"/>
    </source>
</evidence>
<dbReference type="InterPro" id="IPR050177">
    <property type="entry name" value="Lipid_A_modif_metabolic_enz"/>
</dbReference>
<dbReference type="Proteomes" id="UP000322873">
    <property type="component" value="Unassembled WGS sequence"/>
</dbReference>
<evidence type="ECO:0000256" key="2">
    <source>
        <dbReference type="ARBA" id="ARBA00023002"/>
    </source>
</evidence>
<name>A0A5M9JMU1_MONFR</name>
<accession>A0A5M9JMU1</accession>
<proteinExistence type="inferred from homology"/>
<dbReference type="Gene3D" id="3.40.50.720">
    <property type="entry name" value="NAD(P)-binding Rossmann-like Domain"/>
    <property type="match status" value="1"/>
</dbReference>
<dbReference type="SUPFAM" id="SSF51735">
    <property type="entry name" value="NAD(P)-binding Rossmann-fold domains"/>
    <property type="match status" value="1"/>
</dbReference>
<dbReference type="VEuPathDB" id="FungiDB:MFRU_004g04120"/>
<comment type="similarity">
    <text evidence="1">Belongs to the 3-beta-HSD family.</text>
</comment>
<dbReference type="Pfam" id="PF01073">
    <property type="entry name" value="3Beta_HSD"/>
    <property type="match status" value="1"/>
</dbReference>
<dbReference type="AlphaFoldDB" id="A0A5M9JMU1"/>
<gene>
    <name evidence="5" type="ORF">EYC84_001300</name>
</gene>
<organism evidence="5 6">
    <name type="scientific">Monilinia fructicola</name>
    <name type="common">Brown rot fungus</name>
    <name type="synonym">Ciboria fructicola</name>
    <dbReference type="NCBI Taxonomy" id="38448"/>
    <lineage>
        <taxon>Eukaryota</taxon>
        <taxon>Fungi</taxon>
        <taxon>Dikarya</taxon>
        <taxon>Ascomycota</taxon>
        <taxon>Pezizomycotina</taxon>
        <taxon>Leotiomycetes</taxon>
        <taxon>Helotiales</taxon>
        <taxon>Sclerotiniaceae</taxon>
        <taxon>Monilinia</taxon>
    </lineage>
</organism>
<evidence type="ECO:0000256" key="1">
    <source>
        <dbReference type="ARBA" id="ARBA00009219"/>
    </source>
</evidence>
<keyword evidence="3" id="KW-0472">Membrane</keyword>